<sequence length="97" mass="10530">MGVSKVFQFPSSDFCSREENEIATTFPANVYASLASLQLVKRSSSDVTWNTDGICDAAAHHPNYSYSLAEHLPGGTASARSGLRKLKQVSCNCKDEQ</sequence>
<organism evidence="1 2">
    <name type="scientific">Zophobas morio</name>
    <dbReference type="NCBI Taxonomy" id="2755281"/>
    <lineage>
        <taxon>Eukaryota</taxon>
        <taxon>Metazoa</taxon>
        <taxon>Ecdysozoa</taxon>
        <taxon>Arthropoda</taxon>
        <taxon>Hexapoda</taxon>
        <taxon>Insecta</taxon>
        <taxon>Pterygota</taxon>
        <taxon>Neoptera</taxon>
        <taxon>Endopterygota</taxon>
        <taxon>Coleoptera</taxon>
        <taxon>Polyphaga</taxon>
        <taxon>Cucujiformia</taxon>
        <taxon>Tenebrionidae</taxon>
        <taxon>Zophobas</taxon>
    </lineage>
</organism>
<comment type="caution">
    <text evidence="1">The sequence shown here is derived from an EMBL/GenBank/DDBJ whole genome shotgun (WGS) entry which is preliminary data.</text>
</comment>
<accession>A0AA38MGZ4</accession>
<protein>
    <submittedName>
        <fullName evidence="1">Uncharacterized protein</fullName>
    </submittedName>
</protein>
<gene>
    <name evidence="1" type="ORF">Zmor_015870</name>
</gene>
<evidence type="ECO:0000313" key="2">
    <source>
        <dbReference type="Proteomes" id="UP001168821"/>
    </source>
</evidence>
<reference evidence="1" key="1">
    <citation type="journal article" date="2023" name="G3 (Bethesda)">
        <title>Whole genome assemblies of Zophobas morio and Tenebrio molitor.</title>
        <authorList>
            <person name="Kaur S."/>
            <person name="Stinson S.A."/>
            <person name="diCenzo G.C."/>
        </authorList>
    </citation>
    <scope>NUCLEOTIDE SEQUENCE</scope>
    <source>
        <strain evidence="1">QUZm001</strain>
    </source>
</reference>
<keyword evidence="2" id="KW-1185">Reference proteome</keyword>
<name>A0AA38MGZ4_9CUCU</name>
<dbReference type="AlphaFoldDB" id="A0AA38MGZ4"/>
<evidence type="ECO:0000313" key="1">
    <source>
        <dbReference type="EMBL" id="KAJ3656825.1"/>
    </source>
</evidence>
<dbReference type="EMBL" id="JALNTZ010000004">
    <property type="protein sequence ID" value="KAJ3656825.1"/>
    <property type="molecule type" value="Genomic_DNA"/>
</dbReference>
<proteinExistence type="predicted"/>
<dbReference type="Proteomes" id="UP001168821">
    <property type="component" value="Unassembled WGS sequence"/>
</dbReference>